<protein>
    <submittedName>
        <fullName evidence="2">Uncharacterized protein</fullName>
    </submittedName>
</protein>
<gene>
    <name evidence="2" type="ORF">GCM10009681_21110</name>
</gene>
<dbReference type="EMBL" id="BAAALS010000008">
    <property type="protein sequence ID" value="GAA1749727.1"/>
    <property type="molecule type" value="Genomic_DNA"/>
</dbReference>
<proteinExistence type="predicted"/>
<dbReference type="Proteomes" id="UP001500655">
    <property type="component" value="Unassembled WGS sequence"/>
</dbReference>
<reference evidence="2 3" key="1">
    <citation type="journal article" date="2019" name="Int. J. Syst. Evol. Microbiol.">
        <title>The Global Catalogue of Microorganisms (GCM) 10K type strain sequencing project: providing services to taxonomists for standard genome sequencing and annotation.</title>
        <authorList>
            <consortium name="The Broad Institute Genomics Platform"/>
            <consortium name="The Broad Institute Genome Sequencing Center for Infectious Disease"/>
            <person name="Wu L."/>
            <person name="Ma J."/>
        </authorList>
    </citation>
    <scope>NUCLEOTIDE SEQUENCE [LARGE SCALE GENOMIC DNA]</scope>
    <source>
        <strain evidence="2 3">JCM 13249</strain>
    </source>
</reference>
<accession>A0ABN2K757</accession>
<name>A0ABN2K757_9ACTN</name>
<evidence type="ECO:0000313" key="3">
    <source>
        <dbReference type="Proteomes" id="UP001500655"/>
    </source>
</evidence>
<sequence length="65" mass="6818">MANLATRTPAKSTTMANLPAHTPTKSTTMANLPARGIAATAWARPAQLRITRVATFATDRLPTAA</sequence>
<keyword evidence="3" id="KW-1185">Reference proteome</keyword>
<feature type="compositionally biased region" description="Polar residues" evidence="1">
    <location>
        <begin position="1"/>
        <end position="16"/>
    </location>
</feature>
<evidence type="ECO:0000313" key="2">
    <source>
        <dbReference type="EMBL" id="GAA1749727.1"/>
    </source>
</evidence>
<evidence type="ECO:0000256" key="1">
    <source>
        <dbReference type="SAM" id="MobiDB-lite"/>
    </source>
</evidence>
<organism evidence="2 3">
    <name type="scientific">Luedemannella helvata</name>
    <dbReference type="NCBI Taxonomy" id="349315"/>
    <lineage>
        <taxon>Bacteria</taxon>
        <taxon>Bacillati</taxon>
        <taxon>Actinomycetota</taxon>
        <taxon>Actinomycetes</taxon>
        <taxon>Micromonosporales</taxon>
        <taxon>Micromonosporaceae</taxon>
        <taxon>Luedemannella</taxon>
    </lineage>
</organism>
<feature type="region of interest" description="Disordered" evidence="1">
    <location>
        <begin position="1"/>
        <end position="30"/>
    </location>
</feature>
<comment type="caution">
    <text evidence="2">The sequence shown here is derived from an EMBL/GenBank/DDBJ whole genome shotgun (WGS) entry which is preliminary data.</text>
</comment>